<reference evidence="6 7" key="1">
    <citation type="submission" date="2024-10" db="EMBL/GenBank/DDBJ databases">
        <title>The Natural Products Discovery Center: Release of the First 8490 Sequenced Strains for Exploring Actinobacteria Biosynthetic Diversity.</title>
        <authorList>
            <person name="Kalkreuter E."/>
            <person name="Kautsar S.A."/>
            <person name="Yang D."/>
            <person name="Bader C.D."/>
            <person name="Teijaro C.N."/>
            <person name="Fluegel L."/>
            <person name="Davis C.M."/>
            <person name="Simpson J.R."/>
            <person name="Lauterbach L."/>
            <person name="Steele A.D."/>
            <person name="Gui C."/>
            <person name="Meng S."/>
            <person name="Li G."/>
            <person name="Viehrig K."/>
            <person name="Ye F."/>
            <person name="Su P."/>
            <person name="Kiefer A.F."/>
            <person name="Nichols A."/>
            <person name="Cepeda A.J."/>
            <person name="Yan W."/>
            <person name="Fan B."/>
            <person name="Jiang Y."/>
            <person name="Adhikari A."/>
            <person name="Zheng C.-J."/>
            <person name="Schuster L."/>
            <person name="Cowan T.M."/>
            <person name="Smanski M.J."/>
            <person name="Chevrette M.G."/>
            <person name="De Carvalho L.P.S."/>
            <person name="Shen B."/>
        </authorList>
    </citation>
    <scope>NUCLEOTIDE SEQUENCE [LARGE SCALE GENOMIC DNA]</scope>
    <source>
        <strain evidence="6 7">NPDC000087</strain>
    </source>
</reference>
<comment type="caution">
    <text evidence="6">The sequence shown here is derived from an EMBL/GenBank/DDBJ whole genome shotgun (WGS) entry which is preliminary data.</text>
</comment>
<proteinExistence type="predicted"/>
<evidence type="ECO:0000256" key="3">
    <source>
        <dbReference type="ARBA" id="ARBA00023163"/>
    </source>
</evidence>
<dbReference type="PANTHER" id="PTHR30055">
    <property type="entry name" value="HTH-TYPE TRANSCRIPTIONAL REGULATOR RUTR"/>
    <property type="match status" value="1"/>
</dbReference>
<evidence type="ECO:0000256" key="4">
    <source>
        <dbReference type="PROSITE-ProRule" id="PRU00335"/>
    </source>
</evidence>
<accession>A0ABW6WNP9</accession>
<dbReference type="Proteomes" id="UP001602245">
    <property type="component" value="Unassembled WGS sequence"/>
</dbReference>
<dbReference type="InterPro" id="IPR050109">
    <property type="entry name" value="HTH-type_TetR-like_transc_reg"/>
</dbReference>
<dbReference type="RefSeq" id="WP_020514952.1">
    <property type="nucleotide sequence ID" value="NZ_JBIAZU010000006.1"/>
</dbReference>
<dbReference type="PANTHER" id="PTHR30055:SF234">
    <property type="entry name" value="HTH-TYPE TRANSCRIPTIONAL REGULATOR BETI"/>
    <property type="match status" value="1"/>
</dbReference>
<dbReference type="SUPFAM" id="SSF46689">
    <property type="entry name" value="Homeodomain-like"/>
    <property type="match status" value="1"/>
</dbReference>
<evidence type="ECO:0000259" key="5">
    <source>
        <dbReference type="PROSITE" id="PS50977"/>
    </source>
</evidence>
<dbReference type="Pfam" id="PF00440">
    <property type="entry name" value="TetR_N"/>
    <property type="match status" value="1"/>
</dbReference>
<dbReference type="InterPro" id="IPR036271">
    <property type="entry name" value="Tet_transcr_reg_TetR-rel_C_sf"/>
</dbReference>
<dbReference type="PRINTS" id="PR00455">
    <property type="entry name" value="HTHTETR"/>
</dbReference>
<dbReference type="EMBL" id="JBIAZU010000006">
    <property type="protein sequence ID" value="MFF5294239.1"/>
    <property type="molecule type" value="Genomic_DNA"/>
</dbReference>
<dbReference type="InterPro" id="IPR009057">
    <property type="entry name" value="Homeodomain-like_sf"/>
</dbReference>
<name>A0ABW6WNP9_9ACTN</name>
<keyword evidence="7" id="KW-1185">Reference proteome</keyword>
<sequence length="187" mass="20492">MADVPVVVAGVRRPTRADARRNFDALLDAARAAFAENGTDASLEDIARRAGVGIGTLYRNFPTRQDLFEAVYVSEIEQLAEAAEAVSDLPPWEALAAWLRRFVVYVGTKRAIIEALNRESEMFASCRKAMYAAGEPLYVRAQEAGVVRRDATFDDVLRLVSGLTSASFVDDAQKERVLALALDGLRV</sequence>
<dbReference type="InterPro" id="IPR001647">
    <property type="entry name" value="HTH_TetR"/>
</dbReference>
<dbReference type="PROSITE" id="PS50977">
    <property type="entry name" value="HTH_TETR_2"/>
    <property type="match status" value="1"/>
</dbReference>
<keyword evidence="1" id="KW-0805">Transcription regulation</keyword>
<keyword evidence="3" id="KW-0804">Transcription</keyword>
<gene>
    <name evidence="6" type="ORF">ACFY35_32790</name>
</gene>
<organism evidence="6 7">
    <name type="scientific">Paractinoplanes globisporus</name>
    <dbReference type="NCBI Taxonomy" id="113565"/>
    <lineage>
        <taxon>Bacteria</taxon>
        <taxon>Bacillati</taxon>
        <taxon>Actinomycetota</taxon>
        <taxon>Actinomycetes</taxon>
        <taxon>Micromonosporales</taxon>
        <taxon>Micromonosporaceae</taxon>
        <taxon>Paractinoplanes</taxon>
    </lineage>
</organism>
<evidence type="ECO:0000256" key="1">
    <source>
        <dbReference type="ARBA" id="ARBA00023015"/>
    </source>
</evidence>
<evidence type="ECO:0000313" key="6">
    <source>
        <dbReference type="EMBL" id="MFF5294239.1"/>
    </source>
</evidence>
<feature type="domain" description="HTH tetR-type" evidence="5">
    <location>
        <begin position="20"/>
        <end position="79"/>
    </location>
</feature>
<protein>
    <submittedName>
        <fullName evidence="6">TetR/AcrR family transcriptional regulator</fullName>
    </submittedName>
</protein>
<dbReference type="InterPro" id="IPR049445">
    <property type="entry name" value="TetR_SbtR-like_C"/>
</dbReference>
<keyword evidence="2 4" id="KW-0238">DNA-binding</keyword>
<dbReference type="SUPFAM" id="SSF48498">
    <property type="entry name" value="Tetracyclin repressor-like, C-terminal domain"/>
    <property type="match status" value="1"/>
</dbReference>
<evidence type="ECO:0000256" key="2">
    <source>
        <dbReference type="ARBA" id="ARBA00023125"/>
    </source>
</evidence>
<feature type="DNA-binding region" description="H-T-H motif" evidence="4">
    <location>
        <begin position="42"/>
        <end position="61"/>
    </location>
</feature>
<dbReference type="Gene3D" id="1.10.357.10">
    <property type="entry name" value="Tetracycline Repressor, domain 2"/>
    <property type="match status" value="1"/>
</dbReference>
<dbReference type="Pfam" id="PF21597">
    <property type="entry name" value="TetR_C_43"/>
    <property type="match status" value="1"/>
</dbReference>
<evidence type="ECO:0000313" key="7">
    <source>
        <dbReference type="Proteomes" id="UP001602245"/>
    </source>
</evidence>